<accession>A0A4S2L7K5</accession>
<feature type="region of interest" description="Disordered" evidence="1">
    <location>
        <begin position="165"/>
        <end position="190"/>
    </location>
</feature>
<dbReference type="EMBL" id="SJOL01009133">
    <property type="protein sequence ID" value="TGZ58780.1"/>
    <property type="molecule type" value="Genomic_DNA"/>
</dbReference>
<evidence type="ECO:0000313" key="4">
    <source>
        <dbReference type="Proteomes" id="UP000308267"/>
    </source>
</evidence>
<feature type="domain" description="PAS" evidence="2">
    <location>
        <begin position="300"/>
        <end position="340"/>
    </location>
</feature>
<feature type="region of interest" description="Disordered" evidence="1">
    <location>
        <begin position="470"/>
        <end position="514"/>
    </location>
</feature>
<dbReference type="CDD" id="cd00130">
    <property type="entry name" value="PAS"/>
    <property type="match status" value="1"/>
</dbReference>
<sequence>MMNVNAFTGVLQLFTEKSNYLHHRNGSQDETKVRYSAELKGFMNGEKSFSKLIVRSDRHLWTQALQHLNTGKTQTARSIREGTEETQPMIFADNECWICLKLKLTKKWTKLLNLQCLEKFGRSKSFCFPFIVNVKRNSKEYDTLIQKITGRSSTHHASKMWKTRPCSSFGQRRREHPVGKTHESRFPTPCPNDDEVKSANIVLIPLYPAAADQLHNSVGYSPDHHDNKPCAQVDLDVDSVERTSDESIGNNKPTALLCMSLRNASTNSSCVLSTGEDLGRWYITFVPKVHQNKIVEFFLIARLTGHTPQALLGQTLDSFIHPSDSRRLSQWLSVEALNEKNESEKETDTLECRWLCANCTYTWLSISRVCSSQVLDQRTAPSTPNNLHFYRLTWLSGPTDLEDFFEPISRFPFAVRPGSLSASSDAMDNWCREMRFRSGNNHDLVSSTKPEKSEYSLAKKRGSKNILDKKRRYHTTRSNRVPGISNSPPYTTKSQGDKIWNSEKRKRRQSRKWPGKFKSSKAVCLSCTEFSTNISSEVQAVSATCIPLSLSQHMNEMEHYEAVSILPLTTENLIRHTRIHDWVYRYQVMNEQLVGASQTYINEQFVQPRSEEPPVKVTRRSSEPLHQAKKVELTRIPPIQVGPESLNNFFSVPPKENINSWNPTTQKAYLETEYQRQILTAPQFTQDLHAYRLQEECNNHSRYFPQHLMVPNFNGKLVLPLEVYETTFLAHPNSNILPELITNAPPYPTTQPKQHYPSTTEGLLKQTHRFAKFEHSQPVGSKVLRPPSSHDESAEEQTNDLTLLMQCKDNQRSRSSTVAATTSSASRDDISKSTADYSKRNTFKNCREAARAQNPQFIAGKNLMKV</sequence>
<dbReference type="AlphaFoldDB" id="A0A4S2L7K5"/>
<feature type="region of interest" description="Disordered" evidence="1">
    <location>
        <begin position="809"/>
        <end position="833"/>
    </location>
</feature>
<feature type="region of interest" description="Disordered" evidence="1">
    <location>
        <begin position="775"/>
        <end position="797"/>
    </location>
</feature>
<evidence type="ECO:0000259" key="2">
    <source>
        <dbReference type="PROSITE" id="PS50112"/>
    </source>
</evidence>
<evidence type="ECO:0000256" key="1">
    <source>
        <dbReference type="SAM" id="MobiDB-lite"/>
    </source>
</evidence>
<reference evidence="3 4" key="1">
    <citation type="journal article" date="2019" name="BMC Genomics">
        <title>New insights from Opisthorchis felineus genome: update on genomics of the epidemiologically important liver flukes.</title>
        <authorList>
            <person name="Ershov N.I."/>
            <person name="Mordvinov V.A."/>
            <person name="Prokhortchouk E.B."/>
            <person name="Pakharukova M.Y."/>
            <person name="Gunbin K.V."/>
            <person name="Ustyantsev K."/>
            <person name="Genaev M.A."/>
            <person name="Blinov A.G."/>
            <person name="Mazur A."/>
            <person name="Boulygina E."/>
            <person name="Tsygankova S."/>
            <person name="Khrameeva E."/>
            <person name="Chekanov N."/>
            <person name="Fan G."/>
            <person name="Xiao A."/>
            <person name="Zhang H."/>
            <person name="Xu X."/>
            <person name="Yang H."/>
            <person name="Solovyev V."/>
            <person name="Lee S.M."/>
            <person name="Liu X."/>
            <person name="Afonnikov D.A."/>
            <person name="Skryabin K.G."/>
        </authorList>
    </citation>
    <scope>NUCLEOTIDE SEQUENCE [LARGE SCALE GENOMIC DNA]</scope>
    <source>
        <strain evidence="3">AK-0245</strain>
        <tissue evidence="3">Whole organism</tissue>
    </source>
</reference>
<keyword evidence="4" id="KW-1185">Reference proteome</keyword>
<feature type="compositionally biased region" description="Basic and acidic residues" evidence="1">
    <location>
        <begin position="176"/>
        <end position="185"/>
    </location>
</feature>
<dbReference type="InterPro" id="IPR000014">
    <property type="entry name" value="PAS"/>
</dbReference>
<feature type="compositionally biased region" description="Polar residues" evidence="1">
    <location>
        <begin position="478"/>
        <end position="494"/>
    </location>
</feature>
<dbReference type="Proteomes" id="UP000308267">
    <property type="component" value="Unassembled WGS sequence"/>
</dbReference>
<evidence type="ECO:0000313" key="3">
    <source>
        <dbReference type="EMBL" id="TGZ58780.1"/>
    </source>
</evidence>
<dbReference type="SUPFAM" id="SSF55785">
    <property type="entry name" value="PYP-like sensor domain (PAS domain)"/>
    <property type="match status" value="1"/>
</dbReference>
<organism evidence="3 4">
    <name type="scientific">Opisthorchis felineus</name>
    <dbReference type="NCBI Taxonomy" id="147828"/>
    <lineage>
        <taxon>Eukaryota</taxon>
        <taxon>Metazoa</taxon>
        <taxon>Spiralia</taxon>
        <taxon>Lophotrochozoa</taxon>
        <taxon>Platyhelminthes</taxon>
        <taxon>Trematoda</taxon>
        <taxon>Digenea</taxon>
        <taxon>Opisthorchiida</taxon>
        <taxon>Opisthorchiata</taxon>
        <taxon>Opisthorchiidae</taxon>
        <taxon>Opisthorchis</taxon>
    </lineage>
</organism>
<dbReference type="InterPro" id="IPR035965">
    <property type="entry name" value="PAS-like_dom_sf"/>
</dbReference>
<comment type="caution">
    <text evidence="3">The sequence shown here is derived from an EMBL/GenBank/DDBJ whole genome shotgun (WGS) entry which is preliminary data.</text>
</comment>
<proteinExistence type="predicted"/>
<feature type="compositionally biased region" description="Basic residues" evidence="1">
    <location>
        <begin position="504"/>
        <end position="514"/>
    </location>
</feature>
<feature type="compositionally biased region" description="Low complexity" evidence="1">
    <location>
        <begin position="813"/>
        <end position="825"/>
    </location>
</feature>
<dbReference type="Gene3D" id="3.30.450.20">
    <property type="entry name" value="PAS domain"/>
    <property type="match status" value="1"/>
</dbReference>
<dbReference type="PROSITE" id="PS50112">
    <property type="entry name" value="PAS"/>
    <property type="match status" value="1"/>
</dbReference>
<protein>
    <recommendedName>
        <fullName evidence="2">PAS domain-containing protein</fullName>
    </recommendedName>
</protein>
<gene>
    <name evidence="3" type="ORF">CRM22_009445</name>
</gene>
<dbReference type="OrthoDB" id="10390868at2759"/>
<name>A0A4S2L7K5_OPIFE</name>